<reference evidence="1" key="1">
    <citation type="submission" date="2018-05" db="EMBL/GenBank/DDBJ databases">
        <authorList>
            <person name="Lanie J.A."/>
            <person name="Ng W.-L."/>
            <person name="Kazmierczak K.M."/>
            <person name="Andrzejewski T.M."/>
            <person name="Davidsen T.M."/>
            <person name="Wayne K.J."/>
            <person name="Tettelin H."/>
            <person name="Glass J.I."/>
            <person name="Rusch D."/>
            <person name="Podicherti R."/>
            <person name="Tsui H.-C.T."/>
            <person name="Winkler M.E."/>
        </authorList>
    </citation>
    <scope>NUCLEOTIDE SEQUENCE</scope>
</reference>
<sequence length="187" mass="20595">DLEGGDGPSDVAVGLAWLTSRNPREPLAKSWDDGPNEELQRLNLLEHSVLNQTQWGHFRRWAFDLGFATESKDRLHVDIEPVMAASVREMRATRVTAKTFVDKVVKAIPVLDRGLIADYVETQLEVPRGLGDAVAGHVLYHTIRRLEARKMVELERGADARGTVAFAIQGDSVAIDAVTVLEATDAT</sequence>
<proteinExistence type="predicted"/>
<dbReference type="EMBL" id="UINC01149886">
    <property type="protein sequence ID" value="SVD42618.1"/>
    <property type="molecule type" value="Genomic_DNA"/>
</dbReference>
<name>A0A382V9L1_9ZZZZ</name>
<organism evidence="1">
    <name type="scientific">marine metagenome</name>
    <dbReference type="NCBI Taxonomy" id="408172"/>
    <lineage>
        <taxon>unclassified sequences</taxon>
        <taxon>metagenomes</taxon>
        <taxon>ecological metagenomes</taxon>
    </lineage>
</organism>
<accession>A0A382V9L1</accession>
<dbReference type="AlphaFoldDB" id="A0A382V9L1"/>
<evidence type="ECO:0000313" key="1">
    <source>
        <dbReference type="EMBL" id="SVD42618.1"/>
    </source>
</evidence>
<feature type="non-terminal residue" evidence="1">
    <location>
        <position position="1"/>
    </location>
</feature>
<protein>
    <submittedName>
        <fullName evidence="1">Uncharacterized protein</fullName>
    </submittedName>
</protein>
<gene>
    <name evidence="1" type="ORF">METZ01_LOCUS395472</name>
</gene>